<dbReference type="PROSITE" id="PS50067">
    <property type="entry name" value="KINESIN_MOTOR_2"/>
    <property type="match status" value="1"/>
</dbReference>
<dbReference type="EMBL" id="AFYH01039561">
    <property type="status" value="NOT_ANNOTATED_CDS"/>
    <property type="molecule type" value="Genomic_DNA"/>
</dbReference>
<proteinExistence type="inferred from homology"/>
<dbReference type="GO" id="GO:0005524">
    <property type="term" value="F:ATP binding"/>
    <property type="evidence" value="ECO:0007669"/>
    <property type="project" value="UniProtKB-UniRule"/>
</dbReference>
<dbReference type="FunFam" id="3.40.850.10:FF:000095">
    <property type="entry name" value="Kinesin-like protein"/>
    <property type="match status" value="1"/>
</dbReference>
<dbReference type="Gene3D" id="3.40.850.10">
    <property type="entry name" value="Kinesin motor domain"/>
    <property type="match status" value="2"/>
</dbReference>
<dbReference type="GO" id="GO:0005634">
    <property type="term" value="C:nucleus"/>
    <property type="evidence" value="ECO:0007669"/>
    <property type="project" value="TreeGrafter"/>
</dbReference>
<keyword evidence="7 12" id="KW-0175">Coiled coil</keyword>
<dbReference type="CTD" id="10112"/>
<dbReference type="InterPro" id="IPR047149">
    <property type="entry name" value="KIF11-like"/>
</dbReference>
<accession>M3XI07</accession>
<keyword evidence="6 10" id="KW-0067">ATP-binding</keyword>
<evidence type="ECO:0000256" key="3">
    <source>
        <dbReference type="ARBA" id="ARBA00022553"/>
    </source>
</evidence>
<reference evidence="15" key="3">
    <citation type="submission" date="2025-09" db="UniProtKB">
        <authorList>
            <consortium name="Ensembl"/>
        </authorList>
    </citation>
    <scope>IDENTIFICATION</scope>
</reference>
<dbReference type="EMBL" id="AFYH01039560">
    <property type="status" value="NOT_ANNOTATED_CDS"/>
    <property type="molecule type" value="Genomic_DNA"/>
</dbReference>
<evidence type="ECO:0000256" key="11">
    <source>
        <dbReference type="RuleBase" id="RU000394"/>
    </source>
</evidence>
<evidence type="ECO:0000256" key="4">
    <source>
        <dbReference type="ARBA" id="ARBA00022701"/>
    </source>
</evidence>
<reference evidence="16" key="1">
    <citation type="submission" date="2011-08" db="EMBL/GenBank/DDBJ databases">
        <title>The draft genome of Latimeria chalumnae.</title>
        <authorList>
            <person name="Di Palma F."/>
            <person name="Alfoldi J."/>
            <person name="Johnson J."/>
            <person name="Berlin A."/>
            <person name="Gnerre S."/>
            <person name="Jaffe D."/>
            <person name="MacCallum I."/>
            <person name="Young S."/>
            <person name="Walker B.J."/>
            <person name="Lander E."/>
            <person name="Lindblad-Toh K."/>
        </authorList>
    </citation>
    <scope>NUCLEOTIDE SEQUENCE [LARGE SCALE GENOMIC DNA]</scope>
    <source>
        <strain evidence="16">Wild caught</strain>
    </source>
</reference>
<evidence type="ECO:0000256" key="2">
    <source>
        <dbReference type="ARBA" id="ARBA00022490"/>
    </source>
</evidence>
<dbReference type="OMA" id="NRHPQKA"/>
<dbReference type="eggNOG" id="KOG0247">
    <property type="taxonomic scope" value="Eukaryota"/>
</dbReference>
<feature type="region of interest" description="Disordered" evidence="13">
    <location>
        <begin position="533"/>
        <end position="558"/>
    </location>
</feature>
<evidence type="ECO:0000256" key="8">
    <source>
        <dbReference type="ARBA" id="ARBA00023175"/>
    </source>
</evidence>
<evidence type="ECO:0000313" key="16">
    <source>
        <dbReference type="Proteomes" id="UP000008672"/>
    </source>
</evidence>
<dbReference type="GO" id="GO:0072686">
    <property type="term" value="C:mitotic spindle"/>
    <property type="evidence" value="ECO:0007669"/>
    <property type="project" value="TreeGrafter"/>
</dbReference>
<evidence type="ECO:0000259" key="14">
    <source>
        <dbReference type="PROSITE" id="PS50067"/>
    </source>
</evidence>
<dbReference type="PANTHER" id="PTHR47970">
    <property type="entry name" value="KINESIN-LIKE PROTEIN KIF11"/>
    <property type="match status" value="1"/>
</dbReference>
<keyword evidence="2" id="KW-0963">Cytoplasm</keyword>
<dbReference type="PRINTS" id="PR00380">
    <property type="entry name" value="KINESINHEAVY"/>
</dbReference>
<dbReference type="SUPFAM" id="SSF52540">
    <property type="entry name" value="P-loop containing nucleoside triphosphate hydrolases"/>
    <property type="match status" value="1"/>
</dbReference>
<keyword evidence="3" id="KW-0597">Phosphoprotein</keyword>
<keyword evidence="16" id="KW-1185">Reference proteome</keyword>
<dbReference type="GO" id="GO:0051231">
    <property type="term" value="P:spindle elongation"/>
    <property type="evidence" value="ECO:0007669"/>
    <property type="project" value="TreeGrafter"/>
</dbReference>
<evidence type="ECO:0000256" key="1">
    <source>
        <dbReference type="ARBA" id="ARBA00004186"/>
    </source>
</evidence>
<feature type="coiled-coil region" evidence="12">
    <location>
        <begin position="563"/>
        <end position="680"/>
    </location>
</feature>
<dbReference type="InterPro" id="IPR019821">
    <property type="entry name" value="Kinesin_motor_CS"/>
</dbReference>
<dbReference type="Bgee" id="ENSLACG00000017288">
    <property type="expression patterns" value="Expressed in pelvic fin"/>
</dbReference>
<dbReference type="KEGG" id="lcm:102355824"/>
<sequence length="905" mass="103389">MAEGIFSPAQAVFSDEEEAPVLESTAADLVSGIRKDLLTEFSVISPGIENAQQEAKGSLRALEDEKVKVYLRIRPFTELELEKGEDQGCVTIENPETLILRAPKDSFNMKSTERGIGQAVHKFTFSRIFSPENSQKQFFDATMKDVVKDVLEGENCLVYTYGVTNSGKTFTVQGTSRDAGILPRSLAIIFNSLQGKLYQSMDLKPSLSNEVIWLDSKQVRTEEMKKNALLARLREDELQTSLKRSESTDSRFRAGTSCSFDSGIGGLSCVSQLEETTTLRFGDPDVIVLEKGSDTQYSVWVSFFEIYNEFIYDLLDMVPLSQNRKRQTLKLSEDKNGNPYIKDLNWINVSNAEEAWKLLKTGRKNQSFASTHLNHNSSRSHSVFSIRILHLNGVSGANLLPHISELSLCDLAGSERCKDQKIGERLKEATNINASLHTLGRCIGALRQNQQQRMKQNVVPFRDSKLTRVFQGFFSGRGKSYMIVNINQCASTYDETLHVIKFSAVASQLVHAPPGTLRIASIRSLLRGHSAKLSQSLEDEEEEEEEEDDSDDEDEDDMTTLNREELLNVIETLKDLLIKEKHEKLTMELEIRNEVCKEVLEQMQKRENEFSERLETEKELLEEMYENKMNNLKECLTNYYQQEIQERDDKIEELEILSEREELESKKVEKNKTLEQSQAVRRSQRIACATNLQQEELMETKGKLITTKAELDYYKAELTKKTEELNRYRQLMEPPPSAKSVTLNVDRKLEEGQKSIRVLRLELKKLGESLQSAERACCRRTSAEKLRQTLNTCDEILTKQNQTLAELQNNMVLVKMDLRKKNACIAEQYHTVQKLQESPAFSKKRVCADENMYSVPPPEKKPFLRNLFSRTPGRPALIERSPYNGILRTRKVTPVLKSVRYGVNY</sequence>
<evidence type="ECO:0000313" key="15">
    <source>
        <dbReference type="Ensembl" id="ENSLACP00000022363.1"/>
    </source>
</evidence>
<evidence type="ECO:0000256" key="5">
    <source>
        <dbReference type="ARBA" id="ARBA00022741"/>
    </source>
</evidence>
<evidence type="ECO:0000256" key="10">
    <source>
        <dbReference type="PROSITE-ProRule" id="PRU00283"/>
    </source>
</evidence>
<dbReference type="RefSeq" id="XP_005992445.1">
    <property type="nucleotide sequence ID" value="XM_005992383.3"/>
</dbReference>
<dbReference type="GO" id="GO:0090307">
    <property type="term" value="P:mitotic spindle assembly"/>
    <property type="evidence" value="ECO:0007669"/>
    <property type="project" value="TreeGrafter"/>
</dbReference>
<dbReference type="GO" id="GO:0008574">
    <property type="term" value="F:plus-end-directed microtubule motor activity"/>
    <property type="evidence" value="ECO:0007669"/>
    <property type="project" value="TreeGrafter"/>
</dbReference>
<dbReference type="InterPro" id="IPR027417">
    <property type="entry name" value="P-loop_NTPase"/>
</dbReference>
<comment type="similarity">
    <text evidence="10 11">Belongs to the TRAFAC class myosin-kinesin ATPase superfamily. Kinesin family.</text>
</comment>
<evidence type="ECO:0000256" key="12">
    <source>
        <dbReference type="SAM" id="Coils"/>
    </source>
</evidence>
<dbReference type="OrthoDB" id="2403182at2759"/>
<keyword evidence="5 10" id="KW-0547">Nucleotide-binding</keyword>
<dbReference type="Ensembl" id="ENSLACT00000025763.1">
    <property type="protein sequence ID" value="ENSLACP00000022363.1"/>
    <property type="gene ID" value="ENSLACG00000017288.2"/>
</dbReference>
<dbReference type="PANTHER" id="PTHR47970:SF29">
    <property type="entry name" value="KINESIN FAMILY MEMBER 20B"/>
    <property type="match status" value="1"/>
</dbReference>
<feature type="domain" description="Kinesin motor" evidence="14">
    <location>
        <begin position="66"/>
        <end position="509"/>
    </location>
</feature>
<dbReference type="InParanoid" id="M3XI07"/>
<gene>
    <name evidence="15" type="primary">KIF20A</name>
</gene>
<dbReference type="GeneTree" id="ENSGT00940000156931"/>
<organism evidence="15 16">
    <name type="scientific">Latimeria chalumnae</name>
    <name type="common">Coelacanth</name>
    <dbReference type="NCBI Taxonomy" id="7897"/>
    <lineage>
        <taxon>Eukaryota</taxon>
        <taxon>Metazoa</taxon>
        <taxon>Chordata</taxon>
        <taxon>Craniata</taxon>
        <taxon>Vertebrata</taxon>
        <taxon>Euteleostomi</taxon>
        <taxon>Coelacanthiformes</taxon>
        <taxon>Coelacanthidae</taxon>
        <taxon>Latimeria</taxon>
    </lineage>
</organism>
<keyword evidence="8 10" id="KW-0505">Motor protein</keyword>
<dbReference type="AlphaFoldDB" id="M3XI07"/>
<dbReference type="GO" id="GO:0005876">
    <property type="term" value="C:spindle microtubule"/>
    <property type="evidence" value="ECO:0007669"/>
    <property type="project" value="TreeGrafter"/>
</dbReference>
<evidence type="ECO:0000256" key="6">
    <source>
        <dbReference type="ARBA" id="ARBA00022840"/>
    </source>
</evidence>
<feature type="binding site" evidence="10">
    <location>
        <begin position="162"/>
        <end position="169"/>
    </location>
    <ligand>
        <name>ATP</name>
        <dbReference type="ChEBI" id="CHEBI:30616"/>
    </ligand>
</feature>
<dbReference type="FunCoup" id="M3XI07">
    <property type="interactions" value="1103"/>
</dbReference>
<evidence type="ECO:0000256" key="13">
    <source>
        <dbReference type="SAM" id="MobiDB-lite"/>
    </source>
</evidence>
<feature type="coiled-coil region" evidence="12">
    <location>
        <begin position="756"/>
        <end position="810"/>
    </location>
</feature>
<dbReference type="STRING" id="7897.ENSLACP00000022363"/>
<dbReference type="GeneID" id="102355824"/>
<evidence type="ECO:0000256" key="9">
    <source>
        <dbReference type="ARBA" id="ARBA00023212"/>
    </source>
</evidence>
<dbReference type="GO" id="GO:0008017">
    <property type="term" value="F:microtubule binding"/>
    <property type="evidence" value="ECO:0007669"/>
    <property type="project" value="InterPro"/>
</dbReference>
<dbReference type="PROSITE" id="PS00411">
    <property type="entry name" value="KINESIN_MOTOR_1"/>
    <property type="match status" value="1"/>
</dbReference>
<keyword evidence="9" id="KW-0206">Cytoskeleton</keyword>
<dbReference type="Proteomes" id="UP000008672">
    <property type="component" value="Unassembled WGS sequence"/>
</dbReference>
<keyword evidence="4 11" id="KW-0493">Microtubule</keyword>
<dbReference type="CDD" id="cd01368">
    <property type="entry name" value="KISc_KIF23_like"/>
    <property type="match status" value="1"/>
</dbReference>
<reference evidence="15" key="2">
    <citation type="submission" date="2025-08" db="UniProtKB">
        <authorList>
            <consortium name="Ensembl"/>
        </authorList>
    </citation>
    <scope>IDENTIFICATION</scope>
</reference>
<protein>
    <recommendedName>
        <fullName evidence="11">Kinesin-like protein</fullName>
    </recommendedName>
</protein>
<dbReference type="InterPro" id="IPR036961">
    <property type="entry name" value="Kinesin_motor_dom_sf"/>
</dbReference>
<dbReference type="CDD" id="cd21787">
    <property type="entry name" value="RBD_KIF20A"/>
    <property type="match status" value="1"/>
</dbReference>
<dbReference type="Pfam" id="PF00225">
    <property type="entry name" value="Kinesin"/>
    <property type="match status" value="1"/>
</dbReference>
<comment type="subcellular location">
    <subcellularLocation>
        <location evidence="1">Cytoplasm</location>
        <location evidence="1">Cytoskeleton</location>
        <location evidence="1">Spindle</location>
    </subcellularLocation>
</comment>
<evidence type="ECO:0000256" key="7">
    <source>
        <dbReference type="ARBA" id="ARBA00023054"/>
    </source>
</evidence>
<dbReference type="GO" id="GO:0007018">
    <property type="term" value="P:microtubule-based movement"/>
    <property type="evidence" value="ECO:0007669"/>
    <property type="project" value="InterPro"/>
</dbReference>
<dbReference type="InterPro" id="IPR001752">
    <property type="entry name" value="Kinesin_motor_dom"/>
</dbReference>
<dbReference type="HOGENOM" id="CLU_001485_2_5_1"/>
<feature type="compositionally biased region" description="Acidic residues" evidence="13">
    <location>
        <begin position="537"/>
        <end position="558"/>
    </location>
</feature>
<name>M3XI07_LATCH</name>
<dbReference type="SMART" id="SM00129">
    <property type="entry name" value="KISc"/>
    <property type="match status" value="1"/>
</dbReference>
<dbReference type="EMBL" id="AFYH01039562">
    <property type="status" value="NOT_ANNOTATED_CDS"/>
    <property type="molecule type" value="Genomic_DNA"/>
</dbReference>